<dbReference type="PANTHER" id="PTHR43798">
    <property type="entry name" value="MONOACYLGLYCEROL LIPASE"/>
    <property type="match status" value="1"/>
</dbReference>
<feature type="domain" description="AB hydrolase-1" evidence="1">
    <location>
        <begin position="54"/>
        <end position="305"/>
    </location>
</feature>
<dbReference type="Proteomes" id="UP000722336">
    <property type="component" value="Unassembled WGS sequence"/>
</dbReference>
<accession>A0ABS6SDV1</accession>
<keyword evidence="3" id="KW-1185">Reference proteome</keyword>
<protein>
    <submittedName>
        <fullName evidence="2">Alpha/beta hydrolase</fullName>
    </submittedName>
</protein>
<dbReference type="EMBL" id="JAGSPA010000002">
    <property type="protein sequence ID" value="MBV7256588.1"/>
    <property type="molecule type" value="Genomic_DNA"/>
</dbReference>
<gene>
    <name evidence="2" type="ORF">KCG44_07290</name>
</gene>
<evidence type="ECO:0000313" key="3">
    <source>
        <dbReference type="Proteomes" id="UP000722336"/>
    </source>
</evidence>
<dbReference type="InterPro" id="IPR000073">
    <property type="entry name" value="AB_hydrolase_1"/>
</dbReference>
<evidence type="ECO:0000259" key="1">
    <source>
        <dbReference type="Pfam" id="PF12697"/>
    </source>
</evidence>
<organism evidence="2 3">
    <name type="scientific">Pacificimonas pallii</name>
    <dbReference type="NCBI Taxonomy" id="2827236"/>
    <lineage>
        <taxon>Bacteria</taxon>
        <taxon>Pseudomonadati</taxon>
        <taxon>Pseudomonadota</taxon>
        <taxon>Alphaproteobacteria</taxon>
        <taxon>Sphingomonadales</taxon>
        <taxon>Sphingosinicellaceae</taxon>
        <taxon>Pacificimonas</taxon>
    </lineage>
</organism>
<evidence type="ECO:0000313" key="2">
    <source>
        <dbReference type="EMBL" id="MBV7256588.1"/>
    </source>
</evidence>
<proteinExistence type="predicted"/>
<dbReference type="InterPro" id="IPR050266">
    <property type="entry name" value="AB_hydrolase_sf"/>
</dbReference>
<dbReference type="GO" id="GO:0016787">
    <property type="term" value="F:hydrolase activity"/>
    <property type="evidence" value="ECO:0007669"/>
    <property type="project" value="UniProtKB-KW"/>
</dbReference>
<sequence>MHMNDIAPEWAADPDTLPDWLRQALAVPREEGMVQAAGAEIHYFRWGDRSKPGLLMAHGFLSHARCFAFIAPFLAQDYHIVAYDLSGMGDSGSRPSYPQDVRVAEMVEVAHHTGLMDADRKPVLIAHSYACGIGLDTMYRHHDRFAGFIICDMMAMSPERLARHYSSGAGPPSRRDPNRPHRIYPDFPSARERFVLSPPQPVGEAILAEYMAYHSLRTVDGGYSWKFDPRVLADDRDRETYWRTLGERIVGIPGRSAIIHGRESRLFDGESADWLRGIGARIPITGIPHAHHHLMLDQPIAFAAALETVLAGWRHDRV</sequence>
<keyword evidence="2" id="KW-0378">Hydrolase</keyword>
<name>A0ABS6SDV1_9SPHN</name>
<dbReference type="PANTHER" id="PTHR43798:SF33">
    <property type="entry name" value="HYDROLASE, PUTATIVE (AFU_ORTHOLOGUE AFUA_2G14860)-RELATED"/>
    <property type="match status" value="1"/>
</dbReference>
<dbReference type="Pfam" id="PF12697">
    <property type="entry name" value="Abhydrolase_6"/>
    <property type="match status" value="1"/>
</dbReference>
<reference evidence="2 3" key="1">
    <citation type="submission" date="2021-04" db="EMBL/GenBank/DDBJ databases">
        <authorList>
            <person name="Pira H."/>
            <person name="Risdian C."/>
            <person name="Wink J."/>
        </authorList>
    </citation>
    <scope>NUCLEOTIDE SEQUENCE [LARGE SCALE GENOMIC DNA]</scope>
    <source>
        <strain evidence="2 3">WHA3</strain>
    </source>
</reference>
<comment type="caution">
    <text evidence="2">The sequence shown here is derived from an EMBL/GenBank/DDBJ whole genome shotgun (WGS) entry which is preliminary data.</text>
</comment>